<evidence type="ECO:0000256" key="1">
    <source>
        <dbReference type="SAM" id="Phobius"/>
    </source>
</evidence>
<comment type="caution">
    <text evidence="2">The sequence shown here is derived from an EMBL/GenBank/DDBJ whole genome shotgun (WGS) entry which is preliminary data.</text>
</comment>
<name>A0A5J4T1N8_9ZZZZ</name>
<feature type="transmembrane region" description="Helical" evidence="1">
    <location>
        <begin position="7"/>
        <end position="29"/>
    </location>
</feature>
<organism evidence="2">
    <name type="scientific">termite gut metagenome</name>
    <dbReference type="NCBI Taxonomy" id="433724"/>
    <lineage>
        <taxon>unclassified sequences</taxon>
        <taxon>metagenomes</taxon>
        <taxon>organismal metagenomes</taxon>
    </lineage>
</organism>
<keyword evidence="1" id="KW-0472">Membrane</keyword>
<dbReference type="EMBL" id="SNRY01000009">
    <property type="protein sequence ID" value="KAA6351782.1"/>
    <property type="molecule type" value="Genomic_DNA"/>
</dbReference>
<evidence type="ECO:0000313" key="2">
    <source>
        <dbReference type="EMBL" id="KAA6351782.1"/>
    </source>
</evidence>
<keyword evidence="1" id="KW-0812">Transmembrane</keyword>
<feature type="transmembrane region" description="Helical" evidence="1">
    <location>
        <begin position="35"/>
        <end position="57"/>
    </location>
</feature>
<protein>
    <submittedName>
        <fullName evidence="2">Uncharacterized protein</fullName>
    </submittedName>
</protein>
<keyword evidence="1" id="KW-1133">Transmembrane helix</keyword>
<sequence length="123" mass="14339">MNRTRKVWHLFVFIAIFAASVAIVMLLWNALIPSLIGWSVINYWQAAGLLILSRILIGGLGHHWHGRGFFHPNFEQNQFRDKLKGMSIREKREYIRKHLAEYHNFDGCTRSSSADAEEKKNDE</sequence>
<proteinExistence type="predicted"/>
<dbReference type="AlphaFoldDB" id="A0A5J4T1N8"/>
<accession>A0A5J4T1N8</accession>
<reference evidence="2" key="1">
    <citation type="submission" date="2019-03" db="EMBL/GenBank/DDBJ databases">
        <title>Single cell metagenomics reveals metabolic interactions within the superorganism composed of flagellate Streblomastix strix and complex community of Bacteroidetes bacteria on its surface.</title>
        <authorList>
            <person name="Treitli S.C."/>
            <person name="Kolisko M."/>
            <person name="Husnik F."/>
            <person name="Keeling P."/>
            <person name="Hampl V."/>
        </authorList>
    </citation>
    <scope>NUCLEOTIDE SEQUENCE</scope>
    <source>
        <strain evidence="2">STM</strain>
    </source>
</reference>
<gene>
    <name evidence="2" type="ORF">EZS27_000907</name>
</gene>